<accession>A0A2I7SEK2</accession>
<evidence type="ECO:0000313" key="4">
    <source>
        <dbReference type="Proteomes" id="UP000236592"/>
    </source>
</evidence>
<name>A0A2I7SEK2_9FLAO</name>
<keyword evidence="1 2" id="KW-0732">Signal</keyword>
<gene>
    <name evidence="3" type="ORF">C1A40_02075</name>
</gene>
<sequence>MKKQLLLIILPILLFSVTIQAQIVSDEVWDLGGNTSEFPAGDDYATTTTIRGLNIVPGGSTFGKREPNAQTWPDGYTSVNRFRGQGSSAVGTDGLPTRRYFRFEVGGAVAVKVWYRFSGTSTPRALIISDGNGNVLAKLDSPGDTDTRYLEVDYTGKGTDIHIFSSDNAVNYYKIEVSSTLLSNKDVNSKVSTHVQAVGNQVLVSNVTSATSINVYTLTGALVKSLRASSDTRFSLKSGFYIATVKTIEGEKSVKLLVR</sequence>
<protein>
    <recommendedName>
        <fullName evidence="5">Secretion system C-terminal sorting domain-containing protein</fullName>
    </recommendedName>
</protein>
<feature type="signal peptide" evidence="2">
    <location>
        <begin position="1"/>
        <end position="21"/>
    </location>
</feature>
<evidence type="ECO:0000313" key="3">
    <source>
        <dbReference type="EMBL" id="AUS04333.1"/>
    </source>
</evidence>
<dbReference type="AlphaFoldDB" id="A0A2I7SEK2"/>
<dbReference type="InterPro" id="IPR026444">
    <property type="entry name" value="Secre_tail"/>
</dbReference>
<proteinExistence type="predicted"/>
<organism evidence="3 4">
    <name type="scientific">Pseudotamlana carrageenivorans</name>
    <dbReference type="NCBI Taxonomy" id="2069432"/>
    <lineage>
        <taxon>Bacteria</taxon>
        <taxon>Pseudomonadati</taxon>
        <taxon>Bacteroidota</taxon>
        <taxon>Flavobacteriia</taxon>
        <taxon>Flavobacteriales</taxon>
        <taxon>Flavobacteriaceae</taxon>
        <taxon>Pseudotamlana</taxon>
    </lineage>
</organism>
<dbReference type="OrthoDB" id="1425128at2"/>
<evidence type="ECO:0000256" key="2">
    <source>
        <dbReference type="SAM" id="SignalP"/>
    </source>
</evidence>
<dbReference type="RefSeq" id="WP_102994443.1">
    <property type="nucleotide sequence ID" value="NZ_CP025938.1"/>
</dbReference>
<dbReference type="KEGG" id="taj:C1A40_02075"/>
<reference evidence="4" key="1">
    <citation type="submission" date="2018-01" db="EMBL/GenBank/DDBJ databases">
        <title>Complete genome of Tamlana sp. UJ94.</title>
        <authorList>
            <person name="Jung J."/>
            <person name="Chung D."/>
            <person name="Bae S.S."/>
            <person name="Baek K."/>
        </authorList>
    </citation>
    <scope>NUCLEOTIDE SEQUENCE [LARGE SCALE GENOMIC DNA]</scope>
    <source>
        <strain evidence="4">UJ94</strain>
    </source>
</reference>
<dbReference type="Proteomes" id="UP000236592">
    <property type="component" value="Chromosome"/>
</dbReference>
<dbReference type="NCBIfam" id="TIGR04183">
    <property type="entry name" value="Por_Secre_tail"/>
    <property type="match status" value="1"/>
</dbReference>
<dbReference type="EMBL" id="CP025938">
    <property type="protein sequence ID" value="AUS04333.1"/>
    <property type="molecule type" value="Genomic_DNA"/>
</dbReference>
<evidence type="ECO:0000256" key="1">
    <source>
        <dbReference type="ARBA" id="ARBA00022729"/>
    </source>
</evidence>
<feature type="chain" id="PRO_5014473192" description="Secretion system C-terminal sorting domain-containing protein" evidence="2">
    <location>
        <begin position="22"/>
        <end position="259"/>
    </location>
</feature>
<evidence type="ECO:0008006" key="5">
    <source>
        <dbReference type="Google" id="ProtNLM"/>
    </source>
</evidence>
<keyword evidence="4" id="KW-1185">Reference proteome</keyword>